<dbReference type="InterPro" id="IPR005215">
    <property type="entry name" value="Trig_fac"/>
</dbReference>
<name>A0A841RFB4_9SPIO</name>
<evidence type="ECO:0000259" key="10">
    <source>
        <dbReference type="Pfam" id="PF00254"/>
    </source>
</evidence>
<evidence type="ECO:0000256" key="7">
    <source>
        <dbReference type="ARBA" id="ARBA00023235"/>
    </source>
</evidence>
<dbReference type="GO" id="GO:0043335">
    <property type="term" value="P:protein unfolding"/>
    <property type="evidence" value="ECO:0007669"/>
    <property type="project" value="TreeGrafter"/>
</dbReference>
<evidence type="ECO:0000256" key="2">
    <source>
        <dbReference type="ARBA" id="ARBA00005464"/>
    </source>
</evidence>
<dbReference type="GO" id="GO:0005737">
    <property type="term" value="C:cytoplasm"/>
    <property type="evidence" value="ECO:0007669"/>
    <property type="project" value="UniProtKB-SubCell"/>
</dbReference>
<dbReference type="InterPro" id="IPR008880">
    <property type="entry name" value="Trigger_fac_C"/>
</dbReference>
<evidence type="ECO:0000313" key="14">
    <source>
        <dbReference type="Proteomes" id="UP000587760"/>
    </source>
</evidence>
<evidence type="ECO:0000256" key="8">
    <source>
        <dbReference type="ARBA" id="ARBA00029986"/>
    </source>
</evidence>
<dbReference type="Gene3D" id="3.30.70.1050">
    <property type="entry name" value="Trigger factor ribosome-binding domain"/>
    <property type="match status" value="1"/>
</dbReference>
<dbReference type="PANTHER" id="PTHR30560">
    <property type="entry name" value="TRIGGER FACTOR CHAPERONE AND PEPTIDYL-PROLYL CIS/TRANS ISOMERASE"/>
    <property type="match status" value="1"/>
</dbReference>
<evidence type="ECO:0000256" key="9">
    <source>
        <dbReference type="HAMAP-Rule" id="MF_00303"/>
    </source>
</evidence>
<evidence type="ECO:0000259" key="12">
    <source>
        <dbReference type="Pfam" id="PF05698"/>
    </source>
</evidence>
<evidence type="ECO:0000256" key="4">
    <source>
        <dbReference type="ARBA" id="ARBA00016902"/>
    </source>
</evidence>
<dbReference type="EC" id="5.2.1.8" evidence="3 9"/>
<dbReference type="InterPro" id="IPR036611">
    <property type="entry name" value="Trigger_fac_ribosome-bd_sf"/>
</dbReference>
<evidence type="ECO:0000259" key="11">
    <source>
        <dbReference type="Pfam" id="PF05697"/>
    </source>
</evidence>
<dbReference type="GO" id="GO:0015031">
    <property type="term" value="P:protein transport"/>
    <property type="evidence" value="ECO:0007669"/>
    <property type="project" value="UniProtKB-UniRule"/>
</dbReference>
<dbReference type="InterPro" id="IPR027304">
    <property type="entry name" value="Trigger_fact/SurA_dom_sf"/>
</dbReference>
<reference evidence="13 14" key="1">
    <citation type="submission" date="2020-08" db="EMBL/GenBank/DDBJ databases">
        <title>Genomic Encyclopedia of Type Strains, Phase IV (KMG-IV): sequencing the most valuable type-strain genomes for metagenomic binning, comparative biology and taxonomic classification.</title>
        <authorList>
            <person name="Goeker M."/>
        </authorList>
    </citation>
    <scope>NUCLEOTIDE SEQUENCE [LARGE SCALE GENOMIC DNA]</scope>
    <source>
        <strain evidence="13 14">DSM 2461</strain>
    </source>
</reference>
<dbReference type="GO" id="GO:0043022">
    <property type="term" value="F:ribosome binding"/>
    <property type="evidence" value="ECO:0007669"/>
    <property type="project" value="TreeGrafter"/>
</dbReference>
<feature type="domain" description="PPIase FKBP-type" evidence="10">
    <location>
        <begin position="163"/>
        <end position="238"/>
    </location>
</feature>
<keyword evidence="14" id="KW-1185">Reference proteome</keyword>
<dbReference type="NCBIfam" id="TIGR00115">
    <property type="entry name" value="tig"/>
    <property type="match status" value="1"/>
</dbReference>
<accession>A0A841RFB4</accession>
<keyword evidence="7 9" id="KW-0413">Isomerase</keyword>
<comment type="similarity">
    <text evidence="2 9">Belongs to the FKBP-type PPIase family. Tig subfamily.</text>
</comment>
<dbReference type="GO" id="GO:0003755">
    <property type="term" value="F:peptidyl-prolyl cis-trans isomerase activity"/>
    <property type="evidence" value="ECO:0007669"/>
    <property type="project" value="UniProtKB-UniRule"/>
</dbReference>
<keyword evidence="9" id="KW-0132">Cell division</keyword>
<dbReference type="AlphaFoldDB" id="A0A841RFB4"/>
<evidence type="ECO:0000256" key="6">
    <source>
        <dbReference type="ARBA" id="ARBA00023186"/>
    </source>
</evidence>
<evidence type="ECO:0000313" key="13">
    <source>
        <dbReference type="EMBL" id="MBB6481052.1"/>
    </source>
</evidence>
<comment type="caution">
    <text evidence="13">The sequence shown here is derived from an EMBL/GenBank/DDBJ whole genome shotgun (WGS) entry which is preliminary data.</text>
</comment>
<dbReference type="PIRSF" id="PIRSF003095">
    <property type="entry name" value="Trigger_factor"/>
    <property type="match status" value="1"/>
</dbReference>
<protein>
    <recommendedName>
        <fullName evidence="4 9">Trigger factor</fullName>
        <shortName evidence="9">TF</shortName>
        <ecNumber evidence="3 9">5.2.1.8</ecNumber>
    </recommendedName>
    <alternativeName>
        <fullName evidence="8 9">PPIase</fullName>
    </alternativeName>
</protein>
<dbReference type="InterPro" id="IPR001179">
    <property type="entry name" value="PPIase_FKBP_dom"/>
</dbReference>
<keyword evidence="9" id="KW-0131">Cell cycle</keyword>
<dbReference type="EMBL" id="JACHGJ010000005">
    <property type="protein sequence ID" value="MBB6481052.1"/>
    <property type="molecule type" value="Genomic_DNA"/>
</dbReference>
<evidence type="ECO:0000256" key="1">
    <source>
        <dbReference type="ARBA" id="ARBA00000971"/>
    </source>
</evidence>
<dbReference type="RefSeq" id="WP_184747298.1">
    <property type="nucleotide sequence ID" value="NZ_JACHGJ010000005.1"/>
</dbReference>
<dbReference type="InterPro" id="IPR008881">
    <property type="entry name" value="Trigger_fac_ribosome-bd_bac"/>
</dbReference>
<dbReference type="SUPFAM" id="SSF109998">
    <property type="entry name" value="Triger factor/SurA peptide-binding domain-like"/>
    <property type="match status" value="1"/>
</dbReference>
<gene>
    <name evidence="9" type="primary">tig</name>
    <name evidence="13" type="ORF">HNR50_002725</name>
</gene>
<dbReference type="Gene3D" id="1.10.3120.10">
    <property type="entry name" value="Trigger factor, C-terminal domain"/>
    <property type="match status" value="1"/>
</dbReference>
<sequence>MIVKKSVEKLENSSVKLSITVKGDEAKKEYNELLTKYGKEAQIKGFRKGKVPASVLERKFGEGIRGEAAGNIMDKSLREAFETVEEKPLGYTHPEVVGDPELKIGEDFSFEVKYDVFPEFELKDYKGLELKETQVSVTKADEEAELKAIQEQNSVVMDKKDGKVADDSIVTVDYCELDDEKNEVEGKKREDFVFTVGTGYNYYKIDEEIKGMKKDEEKVIEKEYPEDFEAQDLAGRKVAVKVLVKAVKEKILPELDDELAQDVDEKYETLDDLKKALKKQCKDRAKEKVDAELRTQAVDKLVEATEIDVPKSMVDVELEQSWRNFVQQSRMQEEQLLGFLEMQGQTKEQLLDTWRADAEKSVKGQLIIGKILEEEKVEISDEEFEEELQKQADMYNMPIEDLKKSFGENNLTEYLKSDMKTRKVYDMLIKEANIVKGEKVKYADYIKG</sequence>
<comment type="function">
    <text evidence="9">Involved in protein export. Acts as a chaperone by maintaining the newly synthesized protein in an open conformation. Functions as a peptidyl-prolyl cis-trans isomerase.</text>
</comment>
<evidence type="ECO:0000256" key="5">
    <source>
        <dbReference type="ARBA" id="ARBA00023110"/>
    </source>
</evidence>
<dbReference type="GO" id="GO:0051083">
    <property type="term" value="P:'de novo' cotranslational protein folding"/>
    <property type="evidence" value="ECO:0007669"/>
    <property type="project" value="TreeGrafter"/>
</dbReference>
<keyword evidence="5 9" id="KW-0697">Rotamase</keyword>
<dbReference type="Gene3D" id="3.10.50.40">
    <property type="match status" value="1"/>
</dbReference>
<dbReference type="Pfam" id="PF00254">
    <property type="entry name" value="FKBP_C"/>
    <property type="match status" value="1"/>
</dbReference>
<dbReference type="Pfam" id="PF05698">
    <property type="entry name" value="Trigger_C"/>
    <property type="match status" value="1"/>
</dbReference>
<comment type="subcellular location">
    <subcellularLocation>
        <location evidence="9">Cytoplasm</location>
    </subcellularLocation>
    <text evidence="9">About half TF is bound to the ribosome near the polypeptide exit tunnel while the other half is free in the cytoplasm.</text>
</comment>
<comment type="catalytic activity">
    <reaction evidence="1 9">
        <text>[protein]-peptidylproline (omega=180) = [protein]-peptidylproline (omega=0)</text>
        <dbReference type="Rhea" id="RHEA:16237"/>
        <dbReference type="Rhea" id="RHEA-COMP:10747"/>
        <dbReference type="Rhea" id="RHEA-COMP:10748"/>
        <dbReference type="ChEBI" id="CHEBI:83833"/>
        <dbReference type="ChEBI" id="CHEBI:83834"/>
        <dbReference type="EC" id="5.2.1.8"/>
    </reaction>
</comment>
<keyword evidence="9" id="KW-0963">Cytoplasm</keyword>
<dbReference type="HAMAP" id="MF_00303">
    <property type="entry name" value="Trigger_factor_Tig"/>
    <property type="match status" value="1"/>
</dbReference>
<keyword evidence="6 9" id="KW-0143">Chaperone</keyword>
<evidence type="ECO:0000256" key="3">
    <source>
        <dbReference type="ARBA" id="ARBA00013194"/>
    </source>
</evidence>
<dbReference type="Proteomes" id="UP000587760">
    <property type="component" value="Unassembled WGS sequence"/>
</dbReference>
<dbReference type="InterPro" id="IPR046357">
    <property type="entry name" value="PPIase_dom_sf"/>
</dbReference>
<dbReference type="Pfam" id="PF05697">
    <property type="entry name" value="Trigger_N"/>
    <property type="match status" value="1"/>
</dbReference>
<dbReference type="GO" id="GO:0044183">
    <property type="term" value="F:protein folding chaperone"/>
    <property type="evidence" value="ECO:0007669"/>
    <property type="project" value="TreeGrafter"/>
</dbReference>
<dbReference type="SUPFAM" id="SSF102735">
    <property type="entry name" value="Trigger factor ribosome-binding domain"/>
    <property type="match status" value="1"/>
</dbReference>
<feature type="domain" description="Trigger factor ribosome-binding bacterial" evidence="11">
    <location>
        <begin position="4"/>
        <end position="148"/>
    </location>
</feature>
<comment type="domain">
    <text evidence="9">Consists of 3 domains; the N-terminus binds the ribosome, the middle domain has PPIase activity, while the C-terminus has intrinsic chaperone activity on its own.</text>
</comment>
<dbReference type="PANTHER" id="PTHR30560:SF3">
    <property type="entry name" value="TRIGGER FACTOR-LIKE PROTEIN TIG, CHLOROPLASTIC"/>
    <property type="match status" value="1"/>
</dbReference>
<organism evidence="13 14">
    <name type="scientific">Spirochaeta isovalerica</name>
    <dbReference type="NCBI Taxonomy" id="150"/>
    <lineage>
        <taxon>Bacteria</taxon>
        <taxon>Pseudomonadati</taxon>
        <taxon>Spirochaetota</taxon>
        <taxon>Spirochaetia</taxon>
        <taxon>Spirochaetales</taxon>
        <taxon>Spirochaetaceae</taxon>
        <taxon>Spirochaeta</taxon>
    </lineage>
</organism>
<dbReference type="InterPro" id="IPR037041">
    <property type="entry name" value="Trigger_fac_C_sf"/>
</dbReference>
<feature type="domain" description="Trigger factor C-terminal" evidence="12">
    <location>
        <begin position="269"/>
        <end position="429"/>
    </location>
</feature>
<proteinExistence type="inferred from homology"/>
<dbReference type="SUPFAM" id="SSF54534">
    <property type="entry name" value="FKBP-like"/>
    <property type="match status" value="1"/>
</dbReference>
<dbReference type="GO" id="GO:0051301">
    <property type="term" value="P:cell division"/>
    <property type="evidence" value="ECO:0007669"/>
    <property type="project" value="UniProtKB-KW"/>
</dbReference>